<organism evidence="1 2">
    <name type="scientific">Photobacterium iliopiscarium</name>
    <dbReference type="NCBI Taxonomy" id="56192"/>
    <lineage>
        <taxon>Bacteria</taxon>
        <taxon>Pseudomonadati</taxon>
        <taxon>Pseudomonadota</taxon>
        <taxon>Gammaproteobacteria</taxon>
        <taxon>Vibrionales</taxon>
        <taxon>Vibrionaceae</taxon>
        <taxon>Photobacterium</taxon>
    </lineage>
</organism>
<dbReference type="EMBL" id="PYOP01000065">
    <property type="protein sequence ID" value="PSW89906.1"/>
    <property type="molecule type" value="Genomic_DNA"/>
</dbReference>
<evidence type="ECO:0008006" key="3">
    <source>
        <dbReference type="Google" id="ProtNLM"/>
    </source>
</evidence>
<name>A0ABX5GM04_9GAMM</name>
<protein>
    <recommendedName>
        <fullName evidence="3">KilA N-terminal/APSES-type HTH DNA-binding domain-containing protein</fullName>
    </recommendedName>
</protein>
<gene>
    <name evidence="1" type="ORF">C9J52_20025</name>
</gene>
<reference evidence="1 2" key="1">
    <citation type="submission" date="2018-03" db="EMBL/GenBank/DDBJ databases">
        <title>Whole genome sequencing of Histamine producing bacteria.</title>
        <authorList>
            <person name="Butler K."/>
        </authorList>
    </citation>
    <scope>NUCLEOTIDE SEQUENCE [LARGE SCALE GENOMIC DNA]</scope>
    <source>
        <strain evidence="1 2">ATCC 51761</strain>
    </source>
</reference>
<dbReference type="Proteomes" id="UP000241190">
    <property type="component" value="Unassembled WGS sequence"/>
</dbReference>
<evidence type="ECO:0000313" key="1">
    <source>
        <dbReference type="EMBL" id="PSW89906.1"/>
    </source>
</evidence>
<comment type="caution">
    <text evidence="1">The sequence shown here is derived from an EMBL/GenBank/DDBJ whole genome shotgun (WGS) entry which is preliminary data.</text>
</comment>
<accession>A0ABX5GM04</accession>
<proteinExistence type="predicted"/>
<dbReference type="RefSeq" id="WP_045036726.1">
    <property type="nucleotide sequence ID" value="NZ_JZSR01000012.1"/>
</dbReference>
<evidence type="ECO:0000313" key="2">
    <source>
        <dbReference type="Proteomes" id="UP000241190"/>
    </source>
</evidence>
<keyword evidence="2" id="KW-1185">Reference proteome</keyword>
<sequence length="97" mass="10934">MKIMFPEIYLTAAISTDYLTVADNNLFEQAHKEPLSRIAKRDTGYFLKLWETEEDARESKFFNALSSGENGVQGLIIQAIMINASCIEFDCDAGYTV</sequence>